<protein>
    <submittedName>
        <fullName evidence="2">Uncharacterized protein</fullName>
    </submittedName>
</protein>
<comment type="caution">
    <text evidence="2">The sequence shown here is derived from an EMBL/GenBank/DDBJ whole genome shotgun (WGS) entry which is preliminary data.</text>
</comment>
<organism evidence="2 3">
    <name type="scientific">Pleurodeles waltl</name>
    <name type="common">Iberian ribbed newt</name>
    <dbReference type="NCBI Taxonomy" id="8319"/>
    <lineage>
        <taxon>Eukaryota</taxon>
        <taxon>Metazoa</taxon>
        <taxon>Chordata</taxon>
        <taxon>Craniata</taxon>
        <taxon>Vertebrata</taxon>
        <taxon>Euteleostomi</taxon>
        <taxon>Amphibia</taxon>
        <taxon>Batrachia</taxon>
        <taxon>Caudata</taxon>
        <taxon>Salamandroidea</taxon>
        <taxon>Salamandridae</taxon>
        <taxon>Pleurodelinae</taxon>
        <taxon>Pleurodeles</taxon>
    </lineage>
</organism>
<sequence>MCSLVYSTNGLGHEARAGPTRPHTPDKIRGHLLGAGLRPKNVGMTNGPVPERQQQQRGFPAVTQVSGGRIYLATQTCNAIQK</sequence>
<reference evidence="2" key="1">
    <citation type="journal article" date="2022" name="bioRxiv">
        <title>Sequencing and chromosome-scale assembly of the giantPleurodeles waltlgenome.</title>
        <authorList>
            <person name="Brown T."/>
            <person name="Elewa A."/>
            <person name="Iarovenko S."/>
            <person name="Subramanian E."/>
            <person name="Araus A.J."/>
            <person name="Petzold A."/>
            <person name="Susuki M."/>
            <person name="Suzuki K.-i.T."/>
            <person name="Hayashi T."/>
            <person name="Toyoda A."/>
            <person name="Oliveira C."/>
            <person name="Osipova E."/>
            <person name="Leigh N.D."/>
            <person name="Simon A."/>
            <person name="Yun M.H."/>
        </authorList>
    </citation>
    <scope>NUCLEOTIDE SEQUENCE</scope>
    <source>
        <strain evidence="2">20211129_DDA</strain>
        <tissue evidence="2">Liver</tissue>
    </source>
</reference>
<gene>
    <name evidence="2" type="ORF">NDU88_003092</name>
</gene>
<dbReference type="EMBL" id="JANPWB010000013">
    <property type="protein sequence ID" value="KAJ1105687.1"/>
    <property type="molecule type" value="Genomic_DNA"/>
</dbReference>
<evidence type="ECO:0000313" key="2">
    <source>
        <dbReference type="EMBL" id="KAJ1105687.1"/>
    </source>
</evidence>
<accession>A0AAV7MQ76</accession>
<keyword evidence="3" id="KW-1185">Reference proteome</keyword>
<dbReference type="AlphaFoldDB" id="A0AAV7MQ76"/>
<evidence type="ECO:0000256" key="1">
    <source>
        <dbReference type="SAM" id="MobiDB-lite"/>
    </source>
</evidence>
<evidence type="ECO:0000313" key="3">
    <source>
        <dbReference type="Proteomes" id="UP001066276"/>
    </source>
</evidence>
<feature type="compositionally biased region" description="Polar residues" evidence="1">
    <location>
        <begin position="1"/>
        <end position="10"/>
    </location>
</feature>
<dbReference type="Proteomes" id="UP001066276">
    <property type="component" value="Chromosome 9"/>
</dbReference>
<proteinExistence type="predicted"/>
<feature type="region of interest" description="Disordered" evidence="1">
    <location>
        <begin position="1"/>
        <end position="59"/>
    </location>
</feature>
<name>A0AAV7MQ76_PLEWA</name>